<dbReference type="InterPro" id="IPR055771">
    <property type="entry name" value="DUF7347"/>
</dbReference>
<proteinExistence type="predicted"/>
<dbReference type="AlphaFoldDB" id="Q0S7C6"/>
<dbReference type="SUPFAM" id="SSF46785">
    <property type="entry name" value="Winged helix' DNA-binding domain"/>
    <property type="match status" value="1"/>
</dbReference>
<dbReference type="SMART" id="SM00418">
    <property type="entry name" value="HTH_ARSR"/>
    <property type="match status" value="1"/>
</dbReference>
<dbReference type="EMBL" id="CP000431">
    <property type="protein sequence ID" value="ABG96560.1"/>
    <property type="molecule type" value="Genomic_DNA"/>
</dbReference>
<dbReference type="HOGENOM" id="CLU_119559_1_0_11"/>
<dbReference type="Gene3D" id="1.10.10.10">
    <property type="entry name" value="Winged helix-like DNA-binding domain superfamily/Winged helix DNA-binding domain"/>
    <property type="match status" value="1"/>
</dbReference>
<organism evidence="2 3">
    <name type="scientific">Rhodococcus jostii (strain RHA1)</name>
    <dbReference type="NCBI Taxonomy" id="101510"/>
    <lineage>
        <taxon>Bacteria</taxon>
        <taxon>Bacillati</taxon>
        <taxon>Actinomycetota</taxon>
        <taxon>Actinomycetes</taxon>
        <taxon>Mycobacteriales</taxon>
        <taxon>Nocardiaceae</taxon>
        <taxon>Rhodococcus</taxon>
    </lineage>
</organism>
<dbReference type="KEGG" id="rha:RHA1_ro04775"/>
<feature type="domain" description="HTH arsR-type" evidence="1">
    <location>
        <begin position="75"/>
        <end position="151"/>
    </location>
</feature>
<dbReference type="InterPro" id="IPR011991">
    <property type="entry name" value="ArsR-like_HTH"/>
</dbReference>
<dbReference type="InterPro" id="IPR001845">
    <property type="entry name" value="HTH_ArsR_DNA-bd_dom"/>
</dbReference>
<reference evidence="3" key="1">
    <citation type="journal article" date="2006" name="Proc. Natl. Acad. Sci. U.S.A.">
        <title>The complete genome of Rhodococcus sp. RHA1 provides insights into a catabolic powerhouse.</title>
        <authorList>
            <person name="McLeod M.P."/>
            <person name="Warren R.L."/>
            <person name="Hsiao W.W.L."/>
            <person name="Araki N."/>
            <person name="Myhre M."/>
            <person name="Fernandes C."/>
            <person name="Miyazawa D."/>
            <person name="Wong W."/>
            <person name="Lillquist A.L."/>
            <person name="Wang D."/>
            <person name="Dosanjh M."/>
            <person name="Hara H."/>
            <person name="Petrescu A."/>
            <person name="Morin R.D."/>
            <person name="Yang G."/>
            <person name="Stott J.M."/>
            <person name="Schein J.E."/>
            <person name="Shin H."/>
            <person name="Smailus D."/>
            <person name="Siddiqui A.S."/>
            <person name="Marra M.A."/>
            <person name="Jones S.J.M."/>
            <person name="Holt R."/>
            <person name="Brinkman F.S.L."/>
            <person name="Miyauchi K."/>
            <person name="Fukuda M."/>
            <person name="Davies J.E."/>
            <person name="Mohn W.W."/>
            <person name="Eltis L.D."/>
        </authorList>
    </citation>
    <scope>NUCLEOTIDE SEQUENCE [LARGE SCALE GENOMIC DNA]</scope>
    <source>
        <strain evidence="3">RHA1</strain>
    </source>
</reference>
<protein>
    <recommendedName>
        <fullName evidence="1">HTH arsR-type domain-containing protein</fullName>
    </recommendedName>
</protein>
<dbReference type="GO" id="GO:0003700">
    <property type="term" value="F:DNA-binding transcription factor activity"/>
    <property type="evidence" value="ECO:0007669"/>
    <property type="project" value="InterPro"/>
</dbReference>
<evidence type="ECO:0000313" key="3">
    <source>
        <dbReference type="Proteomes" id="UP000008710"/>
    </source>
</evidence>
<dbReference type="CDD" id="cd00090">
    <property type="entry name" value="HTH_ARSR"/>
    <property type="match status" value="1"/>
</dbReference>
<name>Q0S7C6_RHOJR</name>
<evidence type="ECO:0000259" key="1">
    <source>
        <dbReference type="SMART" id="SM00418"/>
    </source>
</evidence>
<accession>Q0S7C6</accession>
<dbReference type="InterPro" id="IPR036390">
    <property type="entry name" value="WH_DNA-bd_sf"/>
</dbReference>
<sequence length="159" mass="16935">MCRVNDEYDARLADLEARVHALESARPAETPTPDVGESIGQIGYQGTVDLGGEIQWTIRYDAAATLDLSPTAVSNVLAALGHPTRLEIVRTLLRSPAGAAELQTAVGLTSPGQLYHHLRALGGARIVEQESRNHYRIAAAKVVPLLVITLAAADVGEHL</sequence>
<dbReference type="Proteomes" id="UP000008710">
    <property type="component" value="Chromosome"/>
</dbReference>
<dbReference type="InterPro" id="IPR036388">
    <property type="entry name" value="WH-like_DNA-bd_sf"/>
</dbReference>
<evidence type="ECO:0000313" key="2">
    <source>
        <dbReference type="EMBL" id="ABG96560.1"/>
    </source>
</evidence>
<dbReference type="Pfam" id="PF24038">
    <property type="entry name" value="DUF7347"/>
    <property type="match status" value="1"/>
</dbReference>
<dbReference type="eggNOG" id="COG0640">
    <property type="taxonomic scope" value="Bacteria"/>
</dbReference>
<gene>
    <name evidence="2" type="ordered locus">RHA1_ro04775</name>
</gene>